<dbReference type="GO" id="GO:0030600">
    <property type="term" value="F:feruloyl esterase activity"/>
    <property type="evidence" value="ECO:0007669"/>
    <property type="project" value="InterPro"/>
</dbReference>
<evidence type="ECO:0000313" key="9">
    <source>
        <dbReference type="EMBL" id="AHG90562.1"/>
    </source>
</evidence>
<dbReference type="KEGG" id="gba:J421_3025"/>
<dbReference type="HOGENOM" id="CLU_027551_4_0_0"/>
<dbReference type="Pfam" id="PF10503">
    <property type="entry name" value="Esterase_PHB"/>
    <property type="match status" value="1"/>
</dbReference>
<keyword evidence="5" id="KW-0378">Hydrolase</keyword>
<dbReference type="AlphaFoldDB" id="W0RJF4"/>
<dbReference type="Gene3D" id="3.40.50.1820">
    <property type="entry name" value="alpha/beta hydrolase"/>
    <property type="match status" value="1"/>
</dbReference>
<dbReference type="EMBL" id="CP007128">
    <property type="protein sequence ID" value="AHG90562.1"/>
    <property type="molecule type" value="Genomic_DNA"/>
</dbReference>
<keyword evidence="4 8" id="KW-0732">Signal</keyword>
<dbReference type="InParanoid" id="W0RJF4"/>
<dbReference type="GO" id="GO:0045493">
    <property type="term" value="P:xylan catabolic process"/>
    <property type="evidence" value="ECO:0007669"/>
    <property type="project" value="UniProtKB-KW"/>
</dbReference>
<evidence type="ECO:0000256" key="5">
    <source>
        <dbReference type="ARBA" id="ARBA00022801"/>
    </source>
</evidence>
<dbReference type="InterPro" id="IPR029058">
    <property type="entry name" value="AB_hydrolase_fold"/>
</dbReference>
<name>W0RJF4_9BACT</name>
<dbReference type="InterPro" id="IPR010126">
    <property type="entry name" value="Esterase_phb"/>
</dbReference>
<keyword evidence="10" id="KW-1185">Reference proteome</keyword>
<keyword evidence="7" id="KW-0624">Polysaccharide degradation</keyword>
<evidence type="ECO:0000256" key="3">
    <source>
        <dbReference type="ARBA" id="ARBA00022651"/>
    </source>
</evidence>
<dbReference type="GO" id="GO:0005576">
    <property type="term" value="C:extracellular region"/>
    <property type="evidence" value="ECO:0007669"/>
    <property type="project" value="UniProtKB-SubCell"/>
</dbReference>
<comment type="subcellular location">
    <subcellularLocation>
        <location evidence="1">Secreted</location>
    </subcellularLocation>
</comment>
<protein>
    <submittedName>
        <fullName evidence="9">Lipoprotein</fullName>
    </submittedName>
</protein>
<feature type="chain" id="PRO_5004794474" evidence="8">
    <location>
        <begin position="21"/>
        <end position="321"/>
    </location>
</feature>
<organism evidence="9 10">
    <name type="scientific">Gemmatirosa kalamazoonensis</name>
    <dbReference type="NCBI Taxonomy" id="861299"/>
    <lineage>
        <taxon>Bacteria</taxon>
        <taxon>Pseudomonadati</taxon>
        <taxon>Gemmatimonadota</taxon>
        <taxon>Gemmatimonadia</taxon>
        <taxon>Gemmatimonadales</taxon>
        <taxon>Gemmatimonadaceae</taxon>
        <taxon>Gemmatirosa</taxon>
    </lineage>
</organism>
<keyword evidence="3" id="KW-0858">Xylan degradation</keyword>
<dbReference type="InterPro" id="IPR043595">
    <property type="entry name" value="FaeB/C/D"/>
</dbReference>
<dbReference type="STRING" id="861299.J421_3025"/>
<accession>W0RJF4</accession>
<keyword evidence="2" id="KW-0964">Secreted</keyword>
<dbReference type="PANTHER" id="PTHR38050:SF2">
    <property type="entry name" value="FERULOYL ESTERASE C-RELATED"/>
    <property type="match status" value="1"/>
</dbReference>
<evidence type="ECO:0000313" key="10">
    <source>
        <dbReference type="Proteomes" id="UP000019151"/>
    </source>
</evidence>
<keyword evidence="6" id="KW-0119">Carbohydrate metabolism</keyword>
<evidence type="ECO:0000256" key="8">
    <source>
        <dbReference type="SAM" id="SignalP"/>
    </source>
</evidence>
<sequence length="321" mass="34564">MVAALVAVLLVAACAQLIGARGLTAAAPGETSFHTLHVGGRERSFLLHLPPAADSGRRVPLLLSFHGYTENANVNMEMTRLNEVGDRLGFAVAYLNGTGKLRFAGLTWNAATCCGSAERLRVNDVAFARAVVDTLAHALPVDSSRVFATGFSAGGMMSLLLACARRQFIYGAADVAGAMPDTTCATRARMAVLLVRGDEDVELEKDHTEHRHRNNHFYAVSFPGARRFWAAHNGCAPDARVDSTADYVLVSQLGCPPGRDVRELIVRGQGHIWPGGVRVWMFEPRPSPHVDASTIVARFLLDEDATARESMRAAHAGPGRR</sequence>
<dbReference type="Proteomes" id="UP000019151">
    <property type="component" value="Chromosome"/>
</dbReference>
<gene>
    <name evidence="9" type="ORF">J421_3025</name>
</gene>
<evidence type="ECO:0000256" key="4">
    <source>
        <dbReference type="ARBA" id="ARBA00022729"/>
    </source>
</evidence>
<proteinExistence type="predicted"/>
<reference evidence="9 10" key="1">
    <citation type="journal article" date="2014" name="Genome Announc.">
        <title>Genome Sequence and Methylome of Soil Bacterium Gemmatirosa kalamazoonensis KBS708T, a Member of the Rarely Cultivated Gemmatimonadetes Phylum.</title>
        <authorList>
            <person name="Debruyn J.M."/>
            <person name="Radosevich M."/>
            <person name="Wommack K.E."/>
            <person name="Polson S.W."/>
            <person name="Hauser L.J."/>
            <person name="Fawaz M.N."/>
            <person name="Korlach J."/>
            <person name="Tsai Y.C."/>
        </authorList>
    </citation>
    <scope>NUCLEOTIDE SEQUENCE [LARGE SCALE GENOMIC DNA]</scope>
    <source>
        <strain evidence="9 10">KBS708</strain>
    </source>
</reference>
<dbReference type="eggNOG" id="COG3509">
    <property type="taxonomic scope" value="Bacteria"/>
</dbReference>
<evidence type="ECO:0000256" key="6">
    <source>
        <dbReference type="ARBA" id="ARBA00023277"/>
    </source>
</evidence>
<evidence type="ECO:0000256" key="7">
    <source>
        <dbReference type="ARBA" id="ARBA00023326"/>
    </source>
</evidence>
<dbReference type="SUPFAM" id="SSF53474">
    <property type="entry name" value="alpha/beta-Hydrolases"/>
    <property type="match status" value="1"/>
</dbReference>
<keyword evidence="9" id="KW-0449">Lipoprotein</keyword>
<evidence type="ECO:0000256" key="2">
    <source>
        <dbReference type="ARBA" id="ARBA00022525"/>
    </source>
</evidence>
<dbReference type="PANTHER" id="PTHR38050">
    <property type="match status" value="1"/>
</dbReference>
<evidence type="ECO:0000256" key="1">
    <source>
        <dbReference type="ARBA" id="ARBA00004613"/>
    </source>
</evidence>
<feature type="signal peptide" evidence="8">
    <location>
        <begin position="1"/>
        <end position="20"/>
    </location>
</feature>